<gene>
    <name evidence="2" type="ORF">BA896_022220</name>
</gene>
<evidence type="ECO:0000313" key="3">
    <source>
        <dbReference type="Proteomes" id="UP000092634"/>
    </source>
</evidence>
<dbReference type="Gene3D" id="1.10.10.10">
    <property type="entry name" value="Winged helix-like DNA-binding domain superfamily/Winged helix DNA-binding domain"/>
    <property type="match status" value="1"/>
</dbReference>
<reference evidence="2 3" key="1">
    <citation type="submission" date="2016-10" db="EMBL/GenBank/DDBJ databases">
        <title>Updated version of Genome Assembly of Janthinobacterium lividum ERGS5:01.</title>
        <authorList>
            <person name="Kumar R."/>
            <person name="Acharya V."/>
            <person name="Singh D."/>
        </authorList>
    </citation>
    <scope>NUCLEOTIDE SEQUENCE [LARGE SCALE GENOMIC DNA]</scope>
    <source>
        <strain evidence="2 3">ERGS5:01</strain>
    </source>
</reference>
<feature type="domain" description="HTH marR-type" evidence="1">
    <location>
        <begin position="1"/>
        <end position="125"/>
    </location>
</feature>
<comment type="caution">
    <text evidence="2">The sequence shown here is derived from an EMBL/GenBank/DDBJ whole genome shotgun (WGS) entry which is preliminary data.</text>
</comment>
<dbReference type="Proteomes" id="UP000092634">
    <property type="component" value="Unassembled WGS sequence"/>
</dbReference>
<accession>A0A1E8PLF9</accession>
<sequence length="132" mass="14101">MARQNLFRSADAVLSGELGFSGTQVVALFALKSEEGCQLKDLGRALQLKNSAVTGLVARMEENGLIIRGQCALDARAGALHLSPKGADVLRAALPLLDSLNTQLQAGFSEAELAVVARFLLHASRLRFQQDI</sequence>
<dbReference type="InterPro" id="IPR036390">
    <property type="entry name" value="WH_DNA-bd_sf"/>
</dbReference>
<dbReference type="EMBL" id="MAQB02000008">
    <property type="protein sequence ID" value="OFJ47182.1"/>
    <property type="molecule type" value="Genomic_DNA"/>
</dbReference>
<dbReference type="InterPro" id="IPR000835">
    <property type="entry name" value="HTH_MarR-typ"/>
</dbReference>
<protein>
    <recommendedName>
        <fullName evidence="1">HTH marR-type domain-containing protein</fullName>
    </recommendedName>
</protein>
<dbReference type="GO" id="GO:0003700">
    <property type="term" value="F:DNA-binding transcription factor activity"/>
    <property type="evidence" value="ECO:0007669"/>
    <property type="project" value="InterPro"/>
</dbReference>
<evidence type="ECO:0000313" key="2">
    <source>
        <dbReference type="EMBL" id="OFJ47182.1"/>
    </source>
</evidence>
<evidence type="ECO:0000259" key="1">
    <source>
        <dbReference type="PROSITE" id="PS50995"/>
    </source>
</evidence>
<dbReference type="InterPro" id="IPR036388">
    <property type="entry name" value="WH-like_DNA-bd_sf"/>
</dbReference>
<proteinExistence type="predicted"/>
<dbReference type="AlphaFoldDB" id="A0A1E8PLF9"/>
<dbReference type="PANTHER" id="PTHR33164:SF43">
    <property type="entry name" value="HTH-TYPE TRANSCRIPTIONAL REPRESSOR YETL"/>
    <property type="match status" value="1"/>
</dbReference>
<dbReference type="SMART" id="SM00347">
    <property type="entry name" value="HTH_MARR"/>
    <property type="match status" value="1"/>
</dbReference>
<dbReference type="InterPro" id="IPR039422">
    <property type="entry name" value="MarR/SlyA-like"/>
</dbReference>
<name>A0A1E8PLF9_9BURK</name>
<organism evidence="2 3">
    <name type="scientific">Janthinobacterium lividum</name>
    <dbReference type="NCBI Taxonomy" id="29581"/>
    <lineage>
        <taxon>Bacteria</taxon>
        <taxon>Pseudomonadati</taxon>
        <taxon>Pseudomonadota</taxon>
        <taxon>Betaproteobacteria</taxon>
        <taxon>Burkholderiales</taxon>
        <taxon>Oxalobacteraceae</taxon>
        <taxon>Janthinobacterium</taxon>
    </lineage>
</organism>
<dbReference type="Pfam" id="PF01047">
    <property type="entry name" value="MarR"/>
    <property type="match status" value="1"/>
</dbReference>
<dbReference type="PROSITE" id="PS50995">
    <property type="entry name" value="HTH_MARR_2"/>
    <property type="match status" value="1"/>
</dbReference>
<dbReference type="GO" id="GO:0006950">
    <property type="term" value="P:response to stress"/>
    <property type="evidence" value="ECO:0007669"/>
    <property type="project" value="TreeGrafter"/>
</dbReference>
<dbReference type="SUPFAM" id="SSF46785">
    <property type="entry name" value="Winged helix' DNA-binding domain"/>
    <property type="match status" value="1"/>
</dbReference>
<dbReference type="PANTHER" id="PTHR33164">
    <property type="entry name" value="TRANSCRIPTIONAL REGULATOR, MARR FAMILY"/>
    <property type="match status" value="1"/>
</dbReference>